<evidence type="ECO:0000256" key="6">
    <source>
        <dbReference type="SAM" id="Phobius"/>
    </source>
</evidence>
<evidence type="ECO:0000313" key="9">
    <source>
        <dbReference type="Proteomes" id="UP000094197"/>
    </source>
</evidence>
<feature type="transmembrane region" description="Helical" evidence="6">
    <location>
        <begin position="9"/>
        <end position="27"/>
    </location>
</feature>
<dbReference type="KEGG" id="laj:A0128_03360"/>
<dbReference type="EMBL" id="CP015217">
    <property type="protein sequence ID" value="AOP32990.1"/>
    <property type="molecule type" value="Genomic_DNA"/>
</dbReference>
<evidence type="ECO:0000256" key="3">
    <source>
        <dbReference type="ARBA" id="ARBA00022692"/>
    </source>
</evidence>
<feature type="domain" description="EamA" evidence="7">
    <location>
        <begin position="155"/>
        <end position="290"/>
    </location>
</feature>
<keyword evidence="3 6" id="KW-0812">Transmembrane</keyword>
<dbReference type="GO" id="GO:0005886">
    <property type="term" value="C:plasma membrane"/>
    <property type="evidence" value="ECO:0007669"/>
    <property type="project" value="UniProtKB-SubCell"/>
</dbReference>
<proteinExistence type="predicted"/>
<organism evidence="8 9">
    <name type="scientific">Leptospira tipperaryensis</name>
    <dbReference type="NCBI Taxonomy" id="2564040"/>
    <lineage>
        <taxon>Bacteria</taxon>
        <taxon>Pseudomonadati</taxon>
        <taxon>Spirochaetota</taxon>
        <taxon>Spirochaetia</taxon>
        <taxon>Leptospirales</taxon>
        <taxon>Leptospiraceae</taxon>
        <taxon>Leptospira</taxon>
    </lineage>
</organism>
<feature type="transmembrane region" description="Helical" evidence="6">
    <location>
        <begin position="95"/>
        <end position="115"/>
    </location>
</feature>
<feature type="domain" description="EamA" evidence="7">
    <location>
        <begin position="10"/>
        <end position="141"/>
    </location>
</feature>
<keyword evidence="4 6" id="KW-1133">Transmembrane helix</keyword>
<dbReference type="RefSeq" id="WP_069606234.1">
    <property type="nucleotide sequence ID" value="NZ_CP015217.1"/>
</dbReference>
<dbReference type="SUPFAM" id="SSF103481">
    <property type="entry name" value="Multidrug resistance efflux transporter EmrE"/>
    <property type="match status" value="2"/>
</dbReference>
<evidence type="ECO:0000259" key="7">
    <source>
        <dbReference type="Pfam" id="PF00892"/>
    </source>
</evidence>
<dbReference type="Proteomes" id="UP000094197">
    <property type="component" value="Chromosome 1"/>
</dbReference>
<evidence type="ECO:0000256" key="2">
    <source>
        <dbReference type="ARBA" id="ARBA00022475"/>
    </source>
</evidence>
<keyword evidence="5 6" id="KW-0472">Membrane</keyword>
<name>A0A1D7UTQ4_9LEPT</name>
<dbReference type="PANTHER" id="PTHR32322">
    <property type="entry name" value="INNER MEMBRANE TRANSPORTER"/>
    <property type="match status" value="1"/>
</dbReference>
<keyword evidence="2" id="KW-1003">Cell membrane</keyword>
<feature type="transmembrane region" description="Helical" evidence="6">
    <location>
        <begin position="151"/>
        <end position="172"/>
    </location>
</feature>
<keyword evidence="9" id="KW-1185">Reference proteome</keyword>
<feature type="transmembrane region" description="Helical" evidence="6">
    <location>
        <begin position="39"/>
        <end position="57"/>
    </location>
</feature>
<dbReference type="OrthoDB" id="6311298at2"/>
<dbReference type="InterPro" id="IPR050638">
    <property type="entry name" value="AA-Vitamin_Transporters"/>
</dbReference>
<reference evidence="8 9" key="1">
    <citation type="submission" date="2016-04" db="EMBL/GenBank/DDBJ databases">
        <title>Complete genome seqeunce of Leptospira alstonii serovar Room22.</title>
        <authorList>
            <person name="Nally J.E."/>
            <person name="Bayles D.O."/>
            <person name="Hurley D."/>
            <person name="Fanning S."/>
            <person name="McMahon B.J."/>
            <person name="Arent Z."/>
        </authorList>
    </citation>
    <scope>NUCLEOTIDE SEQUENCE [LARGE SCALE GENOMIC DNA]</scope>
    <source>
        <strain evidence="8 9">GWTS #1</strain>
    </source>
</reference>
<feature type="transmembrane region" description="Helical" evidence="6">
    <location>
        <begin position="69"/>
        <end position="89"/>
    </location>
</feature>
<dbReference type="AlphaFoldDB" id="A0A1D7UTQ4"/>
<evidence type="ECO:0000313" key="8">
    <source>
        <dbReference type="EMBL" id="AOP32990.1"/>
    </source>
</evidence>
<accession>A0A1D7UTQ4</accession>
<dbReference type="InterPro" id="IPR000620">
    <property type="entry name" value="EamA_dom"/>
</dbReference>
<evidence type="ECO:0000256" key="5">
    <source>
        <dbReference type="ARBA" id="ARBA00023136"/>
    </source>
</evidence>
<feature type="transmembrane region" description="Helical" evidence="6">
    <location>
        <begin position="217"/>
        <end position="239"/>
    </location>
</feature>
<dbReference type="Pfam" id="PF00892">
    <property type="entry name" value="EamA"/>
    <property type="match status" value="2"/>
</dbReference>
<dbReference type="InterPro" id="IPR037185">
    <property type="entry name" value="EmrE-like"/>
</dbReference>
<gene>
    <name evidence="8" type="ORF">A0128_03360</name>
</gene>
<sequence length="301" mass="33422">MQSKTSTKFYFLLVISMVSWGFAWPSAKLIVADQHPNVIIFWRFLATAVSLLPVVLWRKESFRLPSYKTFIQVGIGGILYTIYNQFFFLGLNNGLAGAGGVLVTTMNPIFTYVLVHSFQRKLPAGREAIGLILGLVGGCILLQIWNLNWNSLFQSGNIFFLLCAFSWAFLSMNSHSTGQSISPLVYSFYVFSIGTVLDFFLAIPYDVMNALNAGSGFWLQVMYLAVISTTFGTTVYFFASSKLGSRVASSFIFLVPVTALFGSWVFLGEVPSFTTMIGGFFAVLAVFLLNRNKPEEKTAET</sequence>
<dbReference type="PANTHER" id="PTHR32322:SF18">
    <property type="entry name" value="S-ADENOSYLMETHIONINE_S-ADENOSYLHOMOCYSTEINE TRANSPORTER"/>
    <property type="match status" value="1"/>
</dbReference>
<protein>
    <recommendedName>
        <fullName evidence="7">EamA domain-containing protein</fullName>
    </recommendedName>
</protein>
<feature type="transmembrane region" description="Helical" evidence="6">
    <location>
        <begin position="127"/>
        <end position="145"/>
    </location>
</feature>
<evidence type="ECO:0000256" key="4">
    <source>
        <dbReference type="ARBA" id="ARBA00022989"/>
    </source>
</evidence>
<feature type="transmembrane region" description="Helical" evidence="6">
    <location>
        <begin position="273"/>
        <end position="290"/>
    </location>
</feature>
<feature type="transmembrane region" description="Helical" evidence="6">
    <location>
        <begin position="184"/>
        <end position="205"/>
    </location>
</feature>
<comment type="subcellular location">
    <subcellularLocation>
        <location evidence="1">Cell membrane</location>
        <topology evidence="1">Multi-pass membrane protein</topology>
    </subcellularLocation>
</comment>
<evidence type="ECO:0000256" key="1">
    <source>
        <dbReference type="ARBA" id="ARBA00004651"/>
    </source>
</evidence>
<feature type="transmembrane region" description="Helical" evidence="6">
    <location>
        <begin position="251"/>
        <end position="267"/>
    </location>
</feature>